<dbReference type="CDD" id="cd07012">
    <property type="entry name" value="PBP2_Bug_TTT"/>
    <property type="match status" value="1"/>
</dbReference>
<dbReference type="Gene3D" id="3.40.190.10">
    <property type="entry name" value="Periplasmic binding protein-like II"/>
    <property type="match status" value="1"/>
</dbReference>
<evidence type="ECO:0000256" key="2">
    <source>
        <dbReference type="SAM" id="SignalP"/>
    </source>
</evidence>
<protein>
    <submittedName>
        <fullName evidence="3">Tripartite tricarboxylate transporter substrate binding protein</fullName>
    </submittedName>
</protein>
<gene>
    <name evidence="3" type="ORF">E8M01_17540</name>
</gene>
<name>A0A4D7B3M5_9HYPH</name>
<dbReference type="Pfam" id="PF03401">
    <property type="entry name" value="TctC"/>
    <property type="match status" value="1"/>
</dbReference>
<dbReference type="OrthoDB" id="8443386at2"/>
<reference evidence="3 4" key="1">
    <citation type="submission" date="2019-04" db="EMBL/GenBank/DDBJ databases">
        <title>Phreatobacter aquaticus sp. nov.</title>
        <authorList>
            <person name="Choi A."/>
        </authorList>
    </citation>
    <scope>NUCLEOTIDE SEQUENCE [LARGE SCALE GENOMIC DNA]</scope>
    <source>
        <strain evidence="3 4">KCTC 52518</strain>
    </source>
</reference>
<sequence length="326" mass="34761">MALRFTGRLFGLALGLAGAGAPAHAADYPTRPIRFIVPYAAGGASDQLARGLGDILSRDLGQQLVIENRPGANTSLGAEAVSRSEPDGHTLFLASGANMVLNPLLYRRLSYNPDKDLRLISLLAEVPLVVVVHPSVPAKTLAEFVAHGRLHGDKLNYASVGIGNPLHLAAERFKMASGVRMTHVPYRGSAPALTDLVSGQVQVMFDTISSSLPHIQAGNLRALAVTTPERLAQLPDVPTVAESGYPGYRASVWFGLAAPRQIPDQVAARLAAGVAKALTDETLRKALEPFGFIVLKAQTPDEIARFIAEERTRWAETIASNNITLD</sequence>
<dbReference type="InterPro" id="IPR005064">
    <property type="entry name" value="BUG"/>
</dbReference>
<dbReference type="RefSeq" id="WP_136961301.1">
    <property type="nucleotide sequence ID" value="NZ_CP039690.1"/>
</dbReference>
<evidence type="ECO:0000256" key="1">
    <source>
        <dbReference type="ARBA" id="ARBA00006987"/>
    </source>
</evidence>
<organism evidence="3 4">
    <name type="scientific">Phreatobacter stygius</name>
    <dbReference type="NCBI Taxonomy" id="1940610"/>
    <lineage>
        <taxon>Bacteria</taxon>
        <taxon>Pseudomonadati</taxon>
        <taxon>Pseudomonadota</taxon>
        <taxon>Alphaproteobacteria</taxon>
        <taxon>Hyphomicrobiales</taxon>
        <taxon>Phreatobacteraceae</taxon>
        <taxon>Phreatobacter</taxon>
    </lineage>
</organism>
<dbReference type="EMBL" id="CP039690">
    <property type="protein sequence ID" value="QCI65855.1"/>
    <property type="molecule type" value="Genomic_DNA"/>
</dbReference>
<proteinExistence type="inferred from homology"/>
<comment type="similarity">
    <text evidence="1">Belongs to the UPF0065 (bug) family.</text>
</comment>
<dbReference type="Proteomes" id="UP000298781">
    <property type="component" value="Chromosome"/>
</dbReference>
<evidence type="ECO:0000313" key="4">
    <source>
        <dbReference type="Proteomes" id="UP000298781"/>
    </source>
</evidence>
<dbReference type="InterPro" id="IPR042100">
    <property type="entry name" value="Bug_dom1"/>
</dbReference>
<feature type="chain" id="PRO_5020815204" evidence="2">
    <location>
        <begin position="26"/>
        <end position="326"/>
    </location>
</feature>
<evidence type="ECO:0000313" key="3">
    <source>
        <dbReference type="EMBL" id="QCI65855.1"/>
    </source>
</evidence>
<dbReference type="PANTHER" id="PTHR42928:SF5">
    <property type="entry name" value="BLR1237 PROTEIN"/>
    <property type="match status" value="1"/>
</dbReference>
<keyword evidence="4" id="KW-1185">Reference proteome</keyword>
<dbReference type="AlphaFoldDB" id="A0A4D7B3M5"/>
<dbReference type="SUPFAM" id="SSF53850">
    <property type="entry name" value="Periplasmic binding protein-like II"/>
    <property type="match status" value="1"/>
</dbReference>
<feature type="signal peptide" evidence="2">
    <location>
        <begin position="1"/>
        <end position="25"/>
    </location>
</feature>
<accession>A0A4D7B3M5</accession>
<dbReference type="KEGG" id="pstg:E8M01_17540"/>
<dbReference type="PIRSF" id="PIRSF017082">
    <property type="entry name" value="YflP"/>
    <property type="match status" value="1"/>
</dbReference>
<dbReference type="Gene3D" id="3.40.190.150">
    <property type="entry name" value="Bordetella uptake gene, domain 1"/>
    <property type="match status" value="1"/>
</dbReference>
<keyword evidence="2" id="KW-0732">Signal</keyword>
<dbReference type="PANTHER" id="PTHR42928">
    <property type="entry name" value="TRICARBOXYLATE-BINDING PROTEIN"/>
    <property type="match status" value="1"/>
</dbReference>